<dbReference type="AlphaFoldDB" id="A0ABD4A3Y6"/>
<sequence>MANISFIQYEMKSGEQKLSEALYLRGFFVEENKGIFSLVNGSEQDVKELKWLLEQCKIPVMWNDDKFQLLVNHLPTEKVSEIIHFAGRDHPVGMEAYHFMWRSFVTRRFGIRISTLDNCPYTVMMAKALNIAGIITLCGCNGHGKHQPNIRLSGVYNGIWFSIIQEEYLADLSLHYRWNFEFNKNTNAAYILAKKEKMEDWDMIKVLADCEKMSNVLLNHAEGIRALKKQCFKRNMKEKAEAMRIAGDLKGLYHWMKNIVEEQLSRGEKKFKI</sequence>
<reference evidence="1 2" key="1">
    <citation type="submission" date="2015-01" db="EMBL/GenBank/DDBJ databases">
        <title>Draft Genome Sequences of Four Bacillus thermoamylovorans Strains, Isolated From Food Products.</title>
        <authorList>
            <person name="Krawcyk A.O."/>
            <person name="Berendsen E.M."/>
            <person name="Eijlander R.T."/>
            <person name="de Jong A."/>
            <person name="Wells-Bennik M."/>
            <person name="Kuipers O.P."/>
        </authorList>
    </citation>
    <scope>NUCLEOTIDE SEQUENCE [LARGE SCALE GENOMIC DNA]</scope>
    <source>
        <strain evidence="1 2">B4167</strain>
    </source>
</reference>
<protein>
    <submittedName>
        <fullName evidence="1">Uncharacterized protein</fullName>
    </submittedName>
</protein>
<accession>A0ABD4A3Y6</accession>
<evidence type="ECO:0000313" key="1">
    <source>
        <dbReference type="EMBL" id="KIO71547.1"/>
    </source>
</evidence>
<gene>
    <name evidence="1" type="ORF">B4167_3609</name>
</gene>
<comment type="caution">
    <text evidence="1">The sequence shown here is derived from an EMBL/GenBank/DDBJ whole genome shotgun (WGS) entry which is preliminary data.</text>
</comment>
<evidence type="ECO:0000313" key="2">
    <source>
        <dbReference type="Proteomes" id="UP000032076"/>
    </source>
</evidence>
<dbReference type="EMBL" id="JXLU01000124">
    <property type="protein sequence ID" value="KIO71547.1"/>
    <property type="molecule type" value="Genomic_DNA"/>
</dbReference>
<proteinExistence type="predicted"/>
<name>A0ABD4A3Y6_9BACI</name>
<organism evidence="1 2">
    <name type="scientific">Caldibacillus thermoamylovorans</name>
    <dbReference type="NCBI Taxonomy" id="35841"/>
    <lineage>
        <taxon>Bacteria</taxon>
        <taxon>Bacillati</taxon>
        <taxon>Bacillota</taxon>
        <taxon>Bacilli</taxon>
        <taxon>Bacillales</taxon>
        <taxon>Bacillaceae</taxon>
        <taxon>Caldibacillus</taxon>
    </lineage>
</organism>
<dbReference type="Proteomes" id="UP000032076">
    <property type="component" value="Unassembled WGS sequence"/>
</dbReference>
<dbReference type="RefSeq" id="WP_052480407.1">
    <property type="nucleotide sequence ID" value="NZ_JAQEZG010000015.1"/>
</dbReference>